<evidence type="ECO:0000313" key="2">
    <source>
        <dbReference type="Proteomes" id="UP000662747"/>
    </source>
</evidence>
<accession>A0ABX7P6Q7</accession>
<reference evidence="1 2" key="1">
    <citation type="submission" date="2021-02" db="EMBL/GenBank/DDBJ databases">
        <title>De Novo genome assembly of isolated myxobacteria.</title>
        <authorList>
            <person name="Stevens D.C."/>
        </authorList>
    </citation>
    <scope>NUCLEOTIDE SEQUENCE [LARGE SCALE GENOMIC DNA]</scope>
    <source>
        <strain evidence="2">SCPEA02</strain>
    </source>
</reference>
<name>A0ABX7P6Q7_9BACT</name>
<gene>
    <name evidence="1" type="ORF">JY651_15155</name>
</gene>
<proteinExistence type="predicted"/>
<dbReference type="RefSeq" id="WP_206727734.1">
    <property type="nucleotide sequence ID" value="NZ_CP071090.1"/>
</dbReference>
<keyword evidence="2" id="KW-1185">Reference proteome</keyword>
<evidence type="ECO:0000313" key="1">
    <source>
        <dbReference type="EMBL" id="QSQ26184.1"/>
    </source>
</evidence>
<dbReference type="Proteomes" id="UP000662747">
    <property type="component" value="Chromosome"/>
</dbReference>
<dbReference type="EMBL" id="CP071090">
    <property type="protein sequence ID" value="QSQ26184.1"/>
    <property type="molecule type" value="Genomic_DNA"/>
</dbReference>
<sequence>MGLLDLFKRKPKAGPAKGAQSPARPIDVELLRRLERISAVSAHVHGGQDPEQISLAIHLDDAGNIDADRPAMGFRVDVERVGPDQWRLAAGIDDAVASCRFWMDLEVPEVPALDPATFDMNQLPALPLRISKPPDHVRNPLARSVEVQPGGPALLARLRRLHQRGGGLSAP</sequence>
<protein>
    <submittedName>
        <fullName evidence="1">Uncharacterized protein</fullName>
    </submittedName>
</protein>
<organism evidence="1 2">
    <name type="scientific">Pyxidicoccus parkwayensis</name>
    <dbReference type="NCBI Taxonomy" id="2813578"/>
    <lineage>
        <taxon>Bacteria</taxon>
        <taxon>Pseudomonadati</taxon>
        <taxon>Myxococcota</taxon>
        <taxon>Myxococcia</taxon>
        <taxon>Myxococcales</taxon>
        <taxon>Cystobacterineae</taxon>
        <taxon>Myxococcaceae</taxon>
        <taxon>Pyxidicoccus</taxon>
    </lineage>
</organism>